<evidence type="ECO:0000256" key="8">
    <source>
        <dbReference type="ARBA" id="ARBA00048741"/>
    </source>
</evidence>
<evidence type="ECO:0000313" key="11">
    <source>
        <dbReference type="Proteomes" id="UP001526426"/>
    </source>
</evidence>
<dbReference type="InterPro" id="IPR029055">
    <property type="entry name" value="Ntn_hydrolases_N"/>
</dbReference>
<keyword evidence="5" id="KW-0067">ATP-binding</keyword>
<keyword evidence="7" id="KW-0315">Glutamine amidotransferase</keyword>
<protein>
    <recommendedName>
        <fullName evidence="3">asparagine synthase (glutamine-hydrolyzing)</fullName>
        <ecNumber evidence="3">6.3.5.4</ecNumber>
    </recommendedName>
</protein>
<name>A0ABT3L3Y1_9CYAN</name>
<dbReference type="SUPFAM" id="SSF52402">
    <property type="entry name" value="Adenine nucleotide alpha hydrolases-like"/>
    <property type="match status" value="1"/>
</dbReference>
<comment type="similarity">
    <text evidence="2">Belongs to the asparagine synthetase family.</text>
</comment>
<dbReference type="InterPro" id="IPR006426">
    <property type="entry name" value="Asn_synth_AEB"/>
</dbReference>
<dbReference type="PANTHER" id="PTHR43284:SF1">
    <property type="entry name" value="ASPARAGINE SYNTHETASE"/>
    <property type="match status" value="1"/>
</dbReference>
<evidence type="ECO:0000256" key="2">
    <source>
        <dbReference type="ARBA" id="ARBA00005752"/>
    </source>
</evidence>
<dbReference type="PROSITE" id="PS51278">
    <property type="entry name" value="GATASE_TYPE_2"/>
    <property type="match status" value="1"/>
</dbReference>
<evidence type="ECO:0000256" key="3">
    <source>
        <dbReference type="ARBA" id="ARBA00012737"/>
    </source>
</evidence>
<evidence type="ECO:0000256" key="5">
    <source>
        <dbReference type="ARBA" id="ARBA00022840"/>
    </source>
</evidence>
<dbReference type="EC" id="6.3.5.4" evidence="3"/>
<evidence type="ECO:0000256" key="1">
    <source>
        <dbReference type="ARBA" id="ARBA00005187"/>
    </source>
</evidence>
<evidence type="ECO:0000256" key="6">
    <source>
        <dbReference type="ARBA" id="ARBA00022888"/>
    </source>
</evidence>
<dbReference type="InterPro" id="IPR017932">
    <property type="entry name" value="GATase_2_dom"/>
</dbReference>
<comment type="pathway">
    <text evidence="1">Amino-acid biosynthesis; L-asparagine biosynthesis; L-asparagine from L-aspartate (L-Gln route): step 1/1.</text>
</comment>
<dbReference type="PIRSF" id="PIRSF001589">
    <property type="entry name" value="Asn_synthetase_glu-h"/>
    <property type="match status" value="1"/>
</dbReference>
<dbReference type="SUPFAM" id="SSF56235">
    <property type="entry name" value="N-terminal nucleophile aminohydrolases (Ntn hydrolases)"/>
    <property type="match status" value="1"/>
</dbReference>
<evidence type="ECO:0000256" key="7">
    <source>
        <dbReference type="ARBA" id="ARBA00022962"/>
    </source>
</evidence>
<keyword evidence="6" id="KW-0061">Asparagine biosynthesis</keyword>
<dbReference type="CDD" id="cd00712">
    <property type="entry name" value="AsnB"/>
    <property type="match status" value="1"/>
</dbReference>
<keyword evidence="11" id="KW-1185">Reference proteome</keyword>
<dbReference type="EMBL" id="JAIHOM010000023">
    <property type="protein sequence ID" value="MCW6035892.1"/>
    <property type="molecule type" value="Genomic_DNA"/>
</dbReference>
<dbReference type="InterPro" id="IPR001962">
    <property type="entry name" value="Asn_synthase"/>
</dbReference>
<proteinExistence type="inferred from homology"/>
<dbReference type="InterPro" id="IPR051786">
    <property type="entry name" value="ASN_synthetase/amidase"/>
</dbReference>
<evidence type="ECO:0000313" key="10">
    <source>
        <dbReference type="EMBL" id="MCW6035892.1"/>
    </source>
</evidence>
<dbReference type="PANTHER" id="PTHR43284">
    <property type="entry name" value="ASPARAGINE SYNTHETASE (GLUTAMINE-HYDROLYZING)"/>
    <property type="match status" value="1"/>
</dbReference>
<evidence type="ECO:0000259" key="9">
    <source>
        <dbReference type="PROSITE" id="PS51278"/>
    </source>
</evidence>
<comment type="catalytic activity">
    <reaction evidence="8">
        <text>L-aspartate + L-glutamine + ATP + H2O = L-asparagine + L-glutamate + AMP + diphosphate + H(+)</text>
        <dbReference type="Rhea" id="RHEA:12228"/>
        <dbReference type="ChEBI" id="CHEBI:15377"/>
        <dbReference type="ChEBI" id="CHEBI:15378"/>
        <dbReference type="ChEBI" id="CHEBI:29985"/>
        <dbReference type="ChEBI" id="CHEBI:29991"/>
        <dbReference type="ChEBI" id="CHEBI:30616"/>
        <dbReference type="ChEBI" id="CHEBI:33019"/>
        <dbReference type="ChEBI" id="CHEBI:58048"/>
        <dbReference type="ChEBI" id="CHEBI:58359"/>
        <dbReference type="ChEBI" id="CHEBI:456215"/>
        <dbReference type="EC" id="6.3.5.4"/>
    </reaction>
</comment>
<sequence length="615" mass="71225">MSGICGIWHRDRSPLDSSILHQMTEFLAYRGPDGTHDWQQAEIGFGHTLLHCHQDSQPDGIYHLHHFSLTADVRLDNRQELVTQLQQHHCPVTLHTSDSELLLWAYHTWGKSCLDYLLGDYAFALWDSKAQQLWCVRDPLGVKPFFYAQVGAIFLFSNTLKALRLHPAVSAQLNQDAIADFLLFDFNQNPKTTVFQDIQRLPGGHTLTCTPQQIYLQRYWTLPVPQFLPYRRDEDYLEPFQHLMNQAVTDRLRRREAAIFLSGGLDSTMLAQTALNAVPEGNYQAFTVIYRELFKDPEGDYAQIVADSLHLPLKLISADHYVPFQGWENPALHPPEPYNIPFLTQDYNLHQQVLTHSPVVLYGQGGDEGMRPSPLTELGRGMPLGELLRGLGRTLWRERLKPPFGTGILAQLRGQNRDIWRGYPQWLNPEFERRYELRDRWQTVIQTQPHSPHPWRSKAYEDLLQPLWWYNFEATDPGFSRVPLEIRYPFLDLRLLNYLLSLSPLPWFINKHLLRVTLQKHVPSTIWQRPKTALAGDPVYIYLQKGLQPWQSAQQQHRELLANYIDLDALLCITQQPNLSPNLAWSSLRPVSLGYWLEHFNKMLRTSPSSLAGRG</sequence>
<feature type="domain" description="Glutamine amidotransferase type-2" evidence="9">
    <location>
        <begin position="2"/>
        <end position="212"/>
    </location>
</feature>
<dbReference type="Proteomes" id="UP001526426">
    <property type="component" value="Unassembled WGS sequence"/>
</dbReference>
<dbReference type="Pfam" id="PF13537">
    <property type="entry name" value="GATase_7"/>
    <property type="match status" value="1"/>
</dbReference>
<keyword evidence="4" id="KW-0547">Nucleotide-binding</keyword>
<gene>
    <name evidence="10" type="ORF">K4A83_06350</name>
</gene>
<evidence type="ECO:0000256" key="4">
    <source>
        <dbReference type="ARBA" id="ARBA00022741"/>
    </source>
</evidence>
<dbReference type="InterPro" id="IPR014729">
    <property type="entry name" value="Rossmann-like_a/b/a_fold"/>
</dbReference>
<keyword evidence="6" id="KW-0028">Amino-acid biosynthesis</keyword>
<comment type="caution">
    <text evidence="10">The sequence shown here is derived from an EMBL/GenBank/DDBJ whole genome shotgun (WGS) entry which is preliminary data.</text>
</comment>
<dbReference type="Gene3D" id="3.40.50.620">
    <property type="entry name" value="HUPs"/>
    <property type="match status" value="1"/>
</dbReference>
<dbReference type="RefSeq" id="WP_265263611.1">
    <property type="nucleotide sequence ID" value="NZ_JAIHOM010000023.1"/>
</dbReference>
<dbReference type="InterPro" id="IPR033738">
    <property type="entry name" value="AsnB_N"/>
</dbReference>
<organism evidence="10 11">
    <name type="scientific">Spirulina subsalsa FACHB-351</name>
    <dbReference type="NCBI Taxonomy" id="234711"/>
    <lineage>
        <taxon>Bacteria</taxon>
        <taxon>Bacillati</taxon>
        <taxon>Cyanobacteriota</taxon>
        <taxon>Cyanophyceae</taxon>
        <taxon>Spirulinales</taxon>
        <taxon>Spirulinaceae</taxon>
        <taxon>Spirulina</taxon>
    </lineage>
</organism>
<accession>A0ABT3L3Y1</accession>
<reference evidence="10 11" key="1">
    <citation type="submission" date="2021-08" db="EMBL/GenBank/DDBJ databases">
        <title>Draft genome sequence of Spirulina subsalsa with high tolerance to salinity and hype-accumulation of phycocyanin.</title>
        <authorList>
            <person name="Pei H."/>
            <person name="Jiang L."/>
        </authorList>
    </citation>
    <scope>NUCLEOTIDE SEQUENCE [LARGE SCALE GENOMIC DNA]</scope>
    <source>
        <strain evidence="10 11">FACHB-351</strain>
    </source>
</reference>
<dbReference type="Gene3D" id="3.60.20.10">
    <property type="entry name" value="Glutamine Phosphoribosylpyrophosphate, subunit 1, domain 1"/>
    <property type="match status" value="1"/>
</dbReference>
<dbReference type="Pfam" id="PF00733">
    <property type="entry name" value="Asn_synthase"/>
    <property type="match status" value="1"/>
</dbReference>